<organism evidence="2 3">
    <name type="scientific">Thalassotalea algicola</name>
    <dbReference type="NCBI Taxonomy" id="2716224"/>
    <lineage>
        <taxon>Bacteria</taxon>
        <taxon>Pseudomonadati</taxon>
        <taxon>Pseudomonadota</taxon>
        <taxon>Gammaproteobacteria</taxon>
        <taxon>Alteromonadales</taxon>
        <taxon>Colwelliaceae</taxon>
        <taxon>Thalassotalea</taxon>
    </lineage>
</organism>
<keyword evidence="3" id="KW-1185">Reference proteome</keyword>
<evidence type="ECO:0000256" key="1">
    <source>
        <dbReference type="SAM" id="Phobius"/>
    </source>
</evidence>
<evidence type="ECO:0000313" key="3">
    <source>
        <dbReference type="Proteomes" id="UP000568664"/>
    </source>
</evidence>
<name>A0A7Y0LD43_9GAMM</name>
<feature type="transmembrane region" description="Helical" evidence="1">
    <location>
        <begin position="23"/>
        <end position="46"/>
    </location>
</feature>
<keyword evidence="1" id="KW-0812">Transmembrane</keyword>
<dbReference type="EMBL" id="JABBXH010000004">
    <property type="protein sequence ID" value="NMP32370.1"/>
    <property type="molecule type" value="Genomic_DNA"/>
</dbReference>
<evidence type="ECO:0000313" key="2">
    <source>
        <dbReference type="EMBL" id="NMP32370.1"/>
    </source>
</evidence>
<protein>
    <submittedName>
        <fullName evidence="2">Uncharacterized protein</fullName>
    </submittedName>
</protein>
<reference evidence="2 3" key="1">
    <citation type="submission" date="2020-04" db="EMBL/GenBank/DDBJ databases">
        <title>Thalassotalea sp. M1531, isolated from the surface of marine red alga.</title>
        <authorList>
            <person name="Pang L."/>
            <person name="Lu D.-C."/>
        </authorList>
    </citation>
    <scope>NUCLEOTIDE SEQUENCE [LARGE SCALE GENOMIC DNA]</scope>
    <source>
        <strain evidence="2 3">M1531</strain>
    </source>
</reference>
<proteinExistence type="predicted"/>
<keyword evidence="1" id="KW-1133">Transmembrane helix</keyword>
<sequence length="126" mass="15156">MTDLMAKWQGTERRKQKDSWVQLFQWLSLIGWSFFTLALVMSFYAAPEKDFGLTRYRGVETRDYWTSPLTDYLYYLLWLTAIFSFVSIVVSHFRTRRATDNKYYNLSLLLVICVTWVIYIAINAYW</sequence>
<dbReference type="Proteomes" id="UP000568664">
    <property type="component" value="Unassembled WGS sequence"/>
</dbReference>
<gene>
    <name evidence="2" type="ORF">HII17_12435</name>
</gene>
<feature type="transmembrane region" description="Helical" evidence="1">
    <location>
        <begin position="103"/>
        <end position="122"/>
    </location>
</feature>
<dbReference type="AlphaFoldDB" id="A0A7Y0LD43"/>
<comment type="caution">
    <text evidence="2">The sequence shown here is derived from an EMBL/GenBank/DDBJ whole genome shotgun (WGS) entry which is preliminary data.</text>
</comment>
<feature type="transmembrane region" description="Helical" evidence="1">
    <location>
        <begin position="72"/>
        <end position="91"/>
    </location>
</feature>
<dbReference type="RefSeq" id="WP_169075711.1">
    <property type="nucleotide sequence ID" value="NZ_JABBXH010000004.1"/>
</dbReference>
<keyword evidence="1" id="KW-0472">Membrane</keyword>
<accession>A0A7Y0LD43</accession>